<name>A0A2H0UMV2_9BACT</name>
<dbReference type="PANTHER" id="PTHR48069:SF3">
    <property type="entry name" value="DIHYDROFOLATE REDUCTASE"/>
    <property type="match status" value="1"/>
</dbReference>
<dbReference type="InterPro" id="IPR017925">
    <property type="entry name" value="DHFR_CS"/>
</dbReference>
<evidence type="ECO:0000259" key="10">
    <source>
        <dbReference type="PROSITE" id="PS51330"/>
    </source>
</evidence>
<reference evidence="12" key="1">
    <citation type="submission" date="2017-09" db="EMBL/GenBank/DDBJ databases">
        <title>Depth-based differentiation of microbial function through sediment-hosted aquifers and enrichment of novel symbionts in the deep terrestrial subsurface.</title>
        <authorList>
            <person name="Probst A.J."/>
            <person name="Ladd B."/>
            <person name="Jarett J.K."/>
            <person name="Geller-Mcgrath D.E."/>
            <person name="Sieber C.M.K."/>
            <person name="Emerson J.B."/>
            <person name="Anantharaman K."/>
            <person name="Thomas B.C."/>
            <person name="Malmstrom R."/>
            <person name="Stieglmeier M."/>
            <person name="Klingl A."/>
            <person name="Woyke T."/>
            <person name="Ryan C.M."/>
            <person name="Banfield J.F."/>
        </authorList>
    </citation>
    <scope>NUCLEOTIDE SEQUENCE [LARGE SCALE GENOMIC DNA]</scope>
</reference>
<dbReference type="Pfam" id="PF00186">
    <property type="entry name" value="DHFR_1"/>
    <property type="match status" value="1"/>
</dbReference>
<dbReference type="GO" id="GO:0005829">
    <property type="term" value="C:cytosol"/>
    <property type="evidence" value="ECO:0007669"/>
    <property type="project" value="TreeGrafter"/>
</dbReference>
<dbReference type="GO" id="GO:0046655">
    <property type="term" value="P:folic acid metabolic process"/>
    <property type="evidence" value="ECO:0007669"/>
    <property type="project" value="TreeGrafter"/>
</dbReference>
<evidence type="ECO:0000256" key="3">
    <source>
        <dbReference type="ARBA" id="ARBA00012856"/>
    </source>
</evidence>
<dbReference type="UniPathway" id="UPA00077">
    <property type="reaction ID" value="UER00158"/>
</dbReference>
<keyword evidence="5 8" id="KW-0521">NADP</keyword>
<dbReference type="AlphaFoldDB" id="A0A2H0UMV2"/>
<dbReference type="InterPro" id="IPR024072">
    <property type="entry name" value="DHFR-like_dom_sf"/>
</dbReference>
<organism evidence="11 12">
    <name type="scientific">Candidatus Harrisonbacteria bacterium CG10_big_fil_rev_8_21_14_0_10_45_28</name>
    <dbReference type="NCBI Taxonomy" id="1974586"/>
    <lineage>
        <taxon>Bacteria</taxon>
        <taxon>Candidatus Harrisoniibacteriota</taxon>
    </lineage>
</organism>
<dbReference type="GO" id="GO:0006730">
    <property type="term" value="P:one-carbon metabolic process"/>
    <property type="evidence" value="ECO:0007669"/>
    <property type="project" value="UniProtKB-KW"/>
</dbReference>
<evidence type="ECO:0000256" key="2">
    <source>
        <dbReference type="ARBA" id="ARBA00009539"/>
    </source>
</evidence>
<dbReference type="PIRSF" id="PIRSF000194">
    <property type="entry name" value="DHFR"/>
    <property type="match status" value="1"/>
</dbReference>
<dbReference type="PANTHER" id="PTHR48069">
    <property type="entry name" value="DIHYDROFOLATE REDUCTASE"/>
    <property type="match status" value="1"/>
</dbReference>
<dbReference type="EC" id="1.5.1.3" evidence="3 8"/>
<comment type="function">
    <text evidence="7 8">Key enzyme in folate metabolism. Catalyzes an essential reaction for de novo glycine and purine synthesis, and for DNA precursor synthesis.</text>
</comment>
<comment type="similarity">
    <text evidence="2 8 9">Belongs to the dihydrofolate reductase family.</text>
</comment>
<feature type="domain" description="DHFR" evidence="10">
    <location>
        <begin position="3"/>
        <end position="161"/>
    </location>
</feature>
<dbReference type="SUPFAM" id="SSF53597">
    <property type="entry name" value="Dihydrofolate reductase-like"/>
    <property type="match status" value="1"/>
</dbReference>
<protein>
    <recommendedName>
        <fullName evidence="3 8">Dihydrofolate reductase</fullName>
        <ecNumber evidence="3 8">1.5.1.3</ecNumber>
    </recommendedName>
</protein>
<dbReference type="PROSITE" id="PS51330">
    <property type="entry name" value="DHFR_2"/>
    <property type="match status" value="1"/>
</dbReference>
<dbReference type="Gene3D" id="3.40.430.10">
    <property type="entry name" value="Dihydrofolate Reductase, subunit A"/>
    <property type="match status" value="1"/>
</dbReference>
<gene>
    <name evidence="11" type="ORF">COU10_02950</name>
</gene>
<dbReference type="PRINTS" id="PR00070">
    <property type="entry name" value="DHFR"/>
</dbReference>
<dbReference type="CDD" id="cd00209">
    <property type="entry name" value="DHFR"/>
    <property type="match status" value="1"/>
</dbReference>
<evidence type="ECO:0000256" key="6">
    <source>
        <dbReference type="ARBA" id="ARBA00023002"/>
    </source>
</evidence>
<dbReference type="GO" id="GO:0070401">
    <property type="term" value="F:NADP+ binding"/>
    <property type="evidence" value="ECO:0007669"/>
    <property type="project" value="UniProtKB-ARBA"/>
</dbReference>
<evidence type="ECO:0000313" key="11">
    <source>
        <dbReference type="EMBL" id="PIR87747.1"/>
    </source>
</evidence>
<dbReference type="PROSITE" id="PS00075">
    <property type="entry name" value="DHFR_1"/>
    <property type="match status" value="1"/>
</dbReference>
<keyword evidence="4 8" id="KW-0554">One-carbon metabolism</keyword>
<comment type="catalytic activity">
    <reaction evidence="8">
        <text>(6S)-5,6,7,8-tetrahydrofolate + NADP(+) = 7,8-dihydrofolate + NADPH + H(+)</text>
        <dbReference type="Rhea" id="RHEA:15009"/>
        <dbReference type="ChEBI" id="CHEBI:15378"/>
        <dbReference type="ChEBI" id="CHEBI:57451"/>
        <dbReference type="ChEBI" id="CHEBI:57453"/>
        <dbReference type="ChEBI" id="CHEBI:57783"/>
        <dbReference type="ChEBI" id="CHEBI:58349"/>
        <dbReference type="EC" id="1.5.1.3"/>
    </reaction>
</comment>
<comment type="caution">
    <text evidence="11">The sequence shown here is derived from an EMBL/GenBank/DDBJ whole genome shotgun (WGS) entry which is preliminary data.</text>
</comment>
<dbReference type="FunFam" id="3.40.430.10:FF:000001">
    <property type="entry name" value="Dihydrofolate reductase"/>
    <property type="match status" value="1"/>
</dbReference>
<evidence type="ECO:0000256" key="4">
    <source>
        <dbReference type="ARBA" id="ARBA00022563"/>
    </source>
</evidence>
<sequence>MRKISIIVAVAENRVIGRDNNLPWRLAGDLKKFKEITTGHTIVMGRKTFESIGRALPNRVNIVITRNLAYEAPGCVVVHSLEEALKASGDDEEIFIIGGAQIFELALPIVDRIYYTEVKARPEGRVLFPDFEKAQWDLAKKEEYFQDENNEFSFDFSIYERKK</sequence>
<evidence type="ECO:0000313" key="12">
    <source>
        <dbReference type="Proteomes" id="UP000230903"/>
    </source>
</evidence>
<evidence type="ECO:0000256" key="8">
    <source>
        <dbReference type="PIRNR" id="PIRNR000194"/>
    </source>
</evidence>
<keyword evidence="6 8" id="KW-0560">Oxidoreductase</keyword>
<dbReference type="GO" id="GO:0004146">
    <property type="term" value="F:dihydrofolate reductase activity"/>
    <property type="evidence" value="ECO:0007669"/>
    <property type="project" value="UniProtKB-EC"/>
</dbReference>
<dbReference type="EMBL" id="PFBC01000047">
    <property type="protein sequence ID" value="PIR87747.1"/>
    <property type="molecule type" value="Genomic_DNA"/>
</dbReference>
<comment type="pathway">
    <text evidence="1 8">Cofactor biosynthesis; tetrahydrofolate biosynthesis; 5,6,7,8-tetrahydrofolate from 7,8-dihydrofolate: step 1/1.</text>
</comment>
<dbReference type="InterPro" id="IPR001796">
    <property type="entry name" value="DHFR_dom"/>
</dbReference>
<evidence type="ECO:0000256" key="7">
    <source>
        <dbReference type="ARBA" id="ARBA00025067"/>
    </source>
</evidence>
<dbReference type="GO" id="GO:0046452">
    <property type="term" value="P:dihydrofolate metabolic process"/>
    <property type="evidence" value="ECO:0007669"/>
    <property type="project" value="TreeGrafter"/>
</dbReference>
<dbReference type="GO" id="GO:0046654">
    <property type="term" value="P:tetrahydrofolate biosynthetic process"/>
    <property type="evidence" value="ECO:0007669"/>
    <property type="project" value="UniProtKB-UniPathway"/>
</dbReference>
<evidence type="ECO:0000256" key="9">
    <source>
        <dbReference type="RuleBase" id="RU004474"/>
    </source>
</evidence>
<evidence type="ECO:0000256" key="5">
    <source>
        <dbReference type="ARBA" id="ARBA00022857"/>
    </source>
</evidence>
<evidence type="ECO:0000256" key="1">
    <source>
        <dbReference type="ARBA" id="ARBA00004903"/>
    </source>
</evidence>
<dbReference type="Proteomes" id="UP000230903">
    <property type="component" value="Unassembled WGS sequence"/>
</dbReference>
<proteinExistence type="inferred from homology"/>
<dbReference type="InterPro" id="IPR012259">
    <property type="entry name" value="DHFR"/>
</dbReference>
<accession>A0A2H0UMV2</accession>